<feature type="region of interest" description="Disordered" evidence="2">
    <location>
        <begin position="290"/>
        <end position="319"/>
    </location>
</feature>
<proteinExistence type="predicted"/>
<gene>
    <name evidence="3" type="ORF">JYZ213_LOCUS102</name>
</gene>
<feature type="compositionally biased region" description="Basic and acidic residues" evidence="2">
    <location>
        <begin position="859"/>
        <end position="868"/>
    </location>
</feature>
<evidence type="ECO:0000313" key="4">
    <source>
        <dbReference type="Proteomes" id="UP000663845"/>
    </source>
</evidence>
<protein>
    <submittedName>
        <fullName evidence="3">Uncharacterized protein</fullName>
    </submittedName>
</protein>
<organism evidence="3 4">
    <name type="scientific">Adineta steineri</name>
    <dbReference type="NCBI Taxonomy" id="433720"/>
    <lineage>
        <taxon>Eukaryota</taxon>
        <taxon>Metazoa</taxon>
        <taxon>Spiralia</taxon>
        <taxon>Gnathifera</taxon>
        <taxon>Rotifera</taxon>
        <taxon>Eurotatoria</taxon>
        <taxon>Bdelloidea</taxon>
        <taxon>Adinetida</taxon>
        <taxon>Adinetidae</taxon>
        <taxon>Adineta</taxon>
    </lineage>
</organism>
<dbReference type="Proteomes" id="UP000663845">
    <property type="component" value="Unassembled WGS sequence"/>
</dbReference>
<reference evidence="3" key="1">
    <citation type="submission" date="2021-02" db="EMBL/GenBank/DDBJ databases">
        <authorList>
            <person name="Nowell W R."/>
        </authorList>
    </citation>
    <scope>NUCLEOTIDE SEQUENCE</scope>
</reference>
<feature type="region of interest" description="Disordered" evidence="2">
    <location>
        <begin position="1379"/>
        <end position="1429"/>
    </location>
</feature>
<dbReference type="Pfam" id="PF25969">
    <property type="entry name" value="NUDT9_N"/>
    <property type="match status" value="2"/>
</dbReference>
<feature type="region of interest" description="Disordered" evidence="2">
    <location>
        <begin position="850"/>
        <end position="872"/>
    </location>
</feature>
<feature type="region of interest" description="Disordered" evidence="2">
    <location>
        <begin position="980"/>
        <end position="1007"/>
    </location>
</feature>
<evidence type="ECO:0000256" key="1">
    <source>
        <dbReference type="SAM" id="Coils"/>
    </source>
</evidence>
<feature type="compositionally biased region" description="Polar residues" evidence="2">
    <location>
        <begin position="980"/>
        <end position="995"/>
    </location>
</feature>
<dbReference type="InterPro" id="IPR039989">
    <property type="entry name" value="NUDT9"/>
</dbReference>
<evidence type="ECO:0000256" key="2">
    <source>
        <dbReference type="SAM" id="MobiDB-lite"/>
    </source>
</evidence>
<sequence length="1904" mass="220538">MSSSSKDRGNKSKDDCQIHVDKEGESCVIKIESIGQEKMLKELLGRFNSLKTEVDQLLVEQQKQQQPPKEIVTAIQDITTKLQPLENQLQQVNKYVGDNHKLHNDLNKKFDEILQDLNHFKEQQKHLGLSKDTLDKILQKLDYPDKSDLQNLKQQIPTKNDIKPILDAVQNLQSSFDKEKPKPDILARKLDSIDQKLKESHPEHMASIKDIQTKIDSVHKITPQTSETLTKINDRIKSMHTDTTKSHPDIIKKLDDINHHLKDQPNHIVEPIKEFFNEKFNPLIEHQKIQIQTKKDDEEKLGSPNITERDHDSNSPSRTPLCINGIIPTLSSLSDPHVLHALAGDIAKKLAEIQTKISSSDEFKRKQDDLIGNLTKQQVPLIDEIKRLTPILDKLKQQQQKDSENFNQNLDKSFQPITQKLNDISKQQDLLNNMDSKLNHLTQNTEKENDLKKRLDTQPTIGKEIITHTQPLQQAIDNLSKQQQPLMEVIREIPKKLDDIRQSQPQSDIIKTLSVKLDPLTQSVKAIKDDLDHHRAQNQNHDNQTLINIEKKLNQVLNDPQKRLETTQDIEKALHPFSQIIKTLKDSIEQSQVQQQTETKKLDNIEQRLSKSIDVTSKSSDIIDPIMNKLNEITINLKESKQIDPTIKKLSNEIETIKTLIEKQSTPDDILLKLNEITKQQKAPLEAALKDIHSKVEPLQQASKDSIDIKKKNDDINNKIDKLFDPLNNINQQIRQISDKFNQIQSKTNEDASKKPSSELANTLKKLDDQVDKQQQQTNKLLSDIQNQLTHVNNNLPPMNDIPKQLDKLKDVLVKLQSNDDNNKNSSHLIQDMNDRLKIVDETLKRLPDQISSKSKRSLHVDDNDEKTNTTNLRQVPLNQSISQDSNKLVSISDGQTANLFTNLLTLQTAIQNSDNVSCQDIQQYLKRIEQFSFVKNDHDLQKLIQHVKDLCLNNNTNKINNDSNKNLTKRNSLLTNSAHKNSIEQQSTTDNLENSNHRKSNENKVSLPTGYLTKSRYISFISEQTIRDNWPKLSQRARPIIEEIVNKPYEFDNGTHLDHLIKQNGLEQYSLLTRNAIEKSDKDYDKLSYMMDSIVFDNMTMIGCREAFIRPWDPSLLNRASSKGFYPYRSGEGREIERFKVNKDISLWMVETDDTKPYHPAEFMPNNGRLNEKYDRIQQPQFTEIRQKRREDETRWNERYAFTKDNRIVLFINDLRSYFMDYDTKRKYQVHDGVPINPVCRTGIAGRGDLPFWGPNHCVITVLLRNINEPEVVLMKHHGNALVLPKGFYGHEARYDNQIKIVQDPVSGQILPSNLFDYWWSNIVKLNDINNSTNNLKRILNDKELKEEFAEIFSQKGCNKSVLIQHVKDLCLNNNTNKINTDSNKNLTKRNSPLTNSAHKNSTEQHSTTDNLENSNHRKSNENKVSLPTGSLTKSRYISFISEQTIRDNWPKLSQRARPIIEEIVNKPYEFDNGTHLDHLIKQNGLEQYSLLTRNAIEKSDKDYDKLSYMMDSIVFDNMTMIGCREAFIRPWDPSLLNRASSKGFYPYRSGEGREIERFKVNKDISLWMVETDDTKPYHPAEFMPNNGRLNEKYDRIQQPQFTEIRQKRREDETRWNERYAFTKDNRIVLFINDLRSYFMDYDTKRKYQVHDGVPINPVCRTGIAGRGDLPFWGPNHCVITVLLRNINEPEVVLMKHHGNALVLPKGFYGHEARYDNQIKIVQDPVSGQILPSNLFDYWWSNIVKLNEINNSTNNLKRILNDKELKEEFAEIFSQKGCNKSVFDNGYVDHPLNTDHAWVESKLKEEFAEIFSQKGCNKSVFDNGYVDHPLNTDHAWVESSIWKIQFKDWRIPEMKSAKYAIADDLKTNSTFPFVWMKLIDAILIVPPFDRGILVDVLATGMPL</sequence>
<keyword evidence="1" id="KW-0175">Coiled coil</keyword>
<dbReference type="EMBL" id="CAJNOG010000001">
    <property type="protein sequence ID" value="CAF0719336.1"/>
    <property type="molecule type" value="Genomic_DNA"/>
</dbReference>
<dbReference type="GO" id="GO:0047631">
    <property type="term" value="F:ADP-ribose diphosphatase activity"/>
    <property type="evidence" value="ECO:0007669"/>
    <property type="project" value="InterPro"/>
</dbReference>
<feature type="compositionally biased region" description="Basic and acidic residues" evidence="2">
    <location>
        <begin position="290"/>
        <end position="313"/>
    </location>
</feature>
<feature type="coiled-coil region" evidence="1">
    <location>
        <begin position="727"/>
        <end position="784"/>
    </location>
</feature>
<evidence type="ECO:0000313" key="3">
    <source>
        <dbReference type="EMBL" id="CAF0719336.1"/>
    </source>
</evidence>
<dbReference type="PANTHER" id="PTHR13030">
    <property type="entry name" value="NUDIX HYDROLASE"/>
    <property type="match status" value="1"/>
</dbReference>
<name>A0A813MCR9_9BILA</name>
<dbReference type="PANTHER" id="PTHR13030:SF8">
    <property type="entry name" value="ADP-RIBOSE PYROPHOSPHATASE, MITOCHONDRIAL"/>
    <property type="match status" value="1"/>
</dbReference>
<feature type="compositionally biased region" description="Polar residues" evidence="2">
    <location>
        <begin position="1390"/>
        <end position="1415"/>
    </location>
</feature>
<comment type="caution">
    <text evidence="3">The sequence shown here is derived from an EMBL/GenBank/DDBJ whole genome shotgun (WGS) entry which is preliminary data.</text>
</comment>
<accession>A0A813MCR9</accession>